<dbReference type="InterPro" id="IPR027417">
    <property type="entry name" value="P-loop_NTPase"/>
</dbReference>
<dbReference type="InterPro" id="IPR001878">
    <property type="entry name" value="Znf_CCHC"/>
</dbReference>
<dbReference type="SUPFAM" id="SSF46785">
    <property type="entry name" value="Winged helix' DNA-binding domain"/>
    <property type="match status" value="1"/>
</dbReference>
<dbReference type="SUPFAM" id="SSF52540">
    <property type="entry name" value="P-loop containing nucleoside triphosphate hydrolases"/>
    <property type="match status" value="1"/>
</dbReference>
<dbReference type="GO" id="GO:0043531">
    <property type="term" value="F:ADP binding"/>
    <property type="evidence" value="ECO:0007669"/>
    <property type="project" value="InterPro"/>
</dbReference>
<name>A0A2N9HAL4_FAGSY</name>
<protein>
    <recommendedName>
        <fullName evidence="1">ADP-ribosyl cyclase/cyclic ADP-ribose hydrolase</fullName>
        <ecNumber evidence="1">3.2.2.6</ecNumber>
    </recommendedName>
</protein>
<evidence type="ECO:0000256" key="5">
    <source>
        <dbReference type="ARBA" id="ARBA00022801"/>
    </source>
</evidence>
<dbReference type="Gene3D" id="3.40.50.300">
    <property type="entry name" value="P-loop containing nucleotide triphosphate hydrolases"/>
    <property type="match status" value="1"/>
</dbReference>
<comment type="catalytic activity">
    <reaction evidence="8">
        <text>NAD(+) + H2O = ADP-D-ribose + nicotinamide + H(+)</text>
        <dbReference type="Rhea" id="RHEA:16301"/>
        <dbReference type="ChEBI" id="CHEBI:15377"/>
        <dbReference type="ChEBI" id="CHEBI:15378"/>
        <dbReference type="ChEBI" id="CHEBI:17154"/>
        <dbReference type="ChEBI" id="CHEBI:57540"/>
        <dbReference type="ChEBI" id="CHEBI:57967"/>
        <dbReference type="EC" id="3.2.2.6"/>
    </reaction>
    <physiologicalReaction direction="left-to-right" evidence="8">
        <dbReference type="Rhea" id="RHEA:16302"/>
    </physiologicalReaction>
</comment>
<dbReference type="FunFam" id="3.40.50.10140:FF:000007">
    <property type="entry name" value="Disease resistance protein (TIR-NBS-LRR class)"/>
    <property type="match status" value="1"/>
</dbReference>
<keyword evidence="6" id="KW-0611">Plant defense</keyword>
<keyword evidence="2" id="KW-0433">Leucine-rich repeat</keyword>
<dbReference type="CDD" id="cd09272">
    <property type="entry name" value="RNase_HI_RT_Ty1"/>
    <property type="match status" value="1"/>
</dbReference>
<dbReference type="SUPFAM" id="SSF56672">
    <property type="entry name" value="DNA/RNA polymerases"/>
    <property type="match status" value="1"/>
</dbReference>
<dbReference type="Pfam" id="PF01582">
    <property type="entry name" value="TIR"/>
    <property type="match status" value="1"/>
</dbReference>
<feature type="region of interest" description="Disordered" evidence="9">
    <location>
        <begin position="1"/>
        <end position="20"/>
    </location>
</feature>
<dbReference type="Gene3D" id="3.30.420.10">
    <property type="entry name" value="Ribonuclease H-like superfamily/Ribonuclease H"/>
    <property type="match status" value="1"/>
</dbReference>
<evidence type="ECO:0000313" key="11">
    <source>
        <dbReference type="EMBL" id="SPD08955.1"/>
    </source>
</evidence>
<proteinExistence type="predicted"/>
<dbReference type="InterPro" id="IPR012337">
    <property type="entry name" value="RNaseH-like_sf"/>
</dbReference>
<dbReference type="InterPro" id="IPR035897">
    <property type="entry name" value="Toll_tir_struct_dom_sf"/>
</dbReference>
<dbReference type="InterPro" id="IPR013103">
    <property type="entry name" value="RVT_2"/>
</dbReference>
<dbReference type="GO" id="GO:0003676">
    <property type="term" value="F:nucleic acid binding"/>
    <property type="evidence" value="ECO:0007669"/>
    <property type="project" value="InterPro"/>
</dbReference>
<dbReference type="GO" id="GO:0008270">
    <property type="term" value="F:zinc ion binding"/>
    <property type="evidence" value="ECO:0007669"/>
    <property type="project" value="InterPro"/>
</dbReference>
<dbReference type="InterPro" id="IPR058192">
    <property type="entry name" value="WHD_ROQ1-like"/>
</dbReference>
<dbReference type="GO" id="GO:0007165">
    <property type="term" value="P:signal transduction"/>
    <property type="evidence" value="ECO:0007669"/>
    <property type="project" value="InterPro"/>
</dbReference>
<dbReference type="InterPro" id="IPR057670">
    <property type="entry name" value="SH3_retrovirus"/>
</dbReference>
<dbReference type="SMART" id="SM00255">
    <property type="entry name" value="TIR"/>
    <property type="match status" value="1"/>
</dbReference>
<dbReference type="PROSITE" id="PS50104">
    <property type="entry name" value="TIR"/>
    <property type="match status" value="1"/>
</dbReference>
<feature type="region of interest" description="Disordered" evidence="9">
    <location>
        <begin position="1274"/>
        <end position="1305"/>
    </location>
</feature>
<dbReference type="Pfam" id="PF23282">
    <property type="entry name" value="WHD_ROQ1"/>
    <property type="match status" value="1"/>
</dbReference>
<dbReference type="Pfam" id="PF07727">
    <property type="entry name" value="RVT_2"/>
    <property type="match status" value="2"/>
</dbReference>
<keyword evidence="4" id="KW-0064">Aspartyl protease</keyword>
<dbReference type="SUPFAM" id="SSF52200">
    <property type="entry name" value="Toll/Interleukin receptor TIR domain"/>
    <property type="match status" value="1"/>
</dbReference>
<organism evidence="11">
    <name type="scientific">Fagus sylvatica</name>
    <name type="common">Beechnut</name>
    <dbReference type="NCBI Taxonomy" id="28930"/>
    <lineage>
        <taxon>Eukaryota</taxon>
        <taxon>Viridiplantae</taxon>
        <taxon>Streptophyta</taxon>
        <taxon>Embryophyta</taxon>
        <taxon>Tracheophyta</taxon>
        <taxon>Spermatophyta</taxon>
        <taxon>Magnoliopsida</taxon>
        <taxon>eudicotyledons</taxon>
        <taxon>Gunneridae</taxon>
        <taxon>Pentapetalae</taxon>
        <taxon>rosids</taxon>
        <taxon>fabids</taxon>
        <taxon>Fagales</taxon>
        <taxon>Fagaceae</taxon>
        <taxon>Fagus</taxon>
    </lineage>
</organism>
<evidence type="ECO:0000256" key="8">
    <source>
        <dbReference type="ARBA" id="ARBA00047304"/>
    </source>
</evidence>
<evidence type="ECO:0000256" key="3">
    <source>
        <dbReference type="ARBA" id="ARBA00022737"/>
    </source>
</evidence>
<evidence type="ECO:0000256" key="1">
    <source>
        <dbReference type="ARBA" id="ARBA00011982"/>
    </source>
</evidence>
<dbReference type="Gene3D" id="3.80.10.10">
    <property type="entry name" value="Ribonuclease Inhibitor"/>
    <property type="match status" value="2"/>
</dbReference>
<evidence type="ECO:0000256" key="6">
    <source>
        <dbReference type="ARBA" id="ARBA00022821"/>
    </source>
</evidence>
<gene>
    <name evidence="11" type="ORF">FSB_LOCUS36837</name>
</gene>
<dbReference type="SMART" id="SM00343">
    <property type="entry name" value="ZnF_C2HC"/>
    <property type="match status" value="2"/>
</dbReference>
<dbReference type="PANTHER" id="PTHR11017">
    <property type="entry name" value="LEUCINE-RICH REPEAT-CONTAINING PROTEIN"/>
    <property type="match status" value="1"/>
</dbReference>
<accession>A0A2N9HAL4</accession>
<feature type="region of interest" description="Disordered" evidence="9">
    <location>
        <begin position="2162"/>
        <end position="2184"/>
    </location>
</feature>
<dbReference type="InterPro" id="IPR044974">
    <property type="entry name" value="Disease_R_plants"/>
</dbReference>
<dbReference type="Gene3D" id="1.10.8.430">
    <property type="entry name" value="Helical domain of apoptotic protease-activating factors"/>
    <property type="match status" value="1"/>
</dbReference>
<feature type="compositionally biased region" description="Low complexity" evidence="9">
    <location>
        <begin position="904"/>
        <end position="920"/>
    </location>
</feature>
<dbReference type="GO" id="GO:0006952">
    <property type="term" value="P:defense response"/>
    <property type="evidence" value="ECO:0007669"/>
    <property type="project" value="UniProtKB-KW"/>
</dbReference>
<dbReference type="SUPFAM" id="SSF53098">
    <property type="entry name" value="Ribonuclease H-like"/>
    <property type="match status" value="1"/>
</dbReference>
<dbReference type="InterPro" id="IPR045344">
    <property type="entry name" value="C-JID"/>
</dbReference>
<dbReference type="Gene3D" id="4.10.60.10">
    <property type="entry name" value="Zinc finger, CCHC-type"/>
    <property type="match status" value="1"/>
</dbReference>
<dbReference type="InterPro" id="IPR036397">
    <property type="entry name" value="RNaseH_sf"/>
</dbReference>
<evidence type="ECO:0000256" key="9">
    <source>
        <dbReference type="SAM" id="MobiDB-lite"/>
    </source>
</evidence>
<dbReference type="Pfam" id="PF20160">
    <property type="entry name" value="C-JID"/>
    <property type="match status" value="1"/>
</dbReference>
<dbReference type="InterPro" id="IPR032675">
    <property type="entry name" value="LRR_dom_sf"/>
</dbReference>
<dbReference type="SUPFAM" id="SSF57756">
    <property type="entry name" value="Retrovirus zinc finger-like domains"/>
    <property type="match status" value="1"/>
</dbReference>
<evidence type="ECO:0000259" key="10">
    <source>
        <dbReference type="PROSITE" id="PS50104"/>
    </source>
</evidence>
<dbReference type="InterPro" id="IPR043502">
    <property type="entry name" value="DNA/RNA_pol_sf"/>
</dbReference>
<dbReference type="Pfam" id="PF22936">
    <property type="entry name" value="Pol_BBD"/>
    <property type="match status" value="1"/>
</dbReference>
<feature type="domain" description="TIR" evidence="10">
    <location>
        <begin position="25"/>
        <end position="196"/>
    </location>
</feature>
<dbReference type="PANTHER" id="PTHR11017:SF570">
    <property type="entry name" value="DISEASE RESISTANCE PROTEIN (TIR-NBS CLASS)-RELATED"/>
    <property type="match status" value="1"/>
</dbReference>
<sequence length="2205" mass="248169">MTSSMTFQFQRPSSFSSSNSITHQWTHDVFLSFRGKDTRNNFTAHLYNAFQKKGINSTFIDYDENNELTTTSSRGEEISQTLLKTIEVSRTSVVVLSRNYASSICCLNELMKIIECKETKGQIVLPVFWKVDPSDVRHQRRSFGKALAQFQDNIMVKRWKAALKDVANLSGWHIARGKGNESEFIKEIVQMVSIIVNRTYLNVAKYPVGIESRVKDINLLLSIGRNDIRMVGILGVGGIGKTTIAKAIYNLIAHQFEGSCFLANVRETSKQESGLVQLQETLLSEILRDARISKVGNVDRGINVIKHRLCSKRVLLILDDVDQLVQLETLAGKCDWFGLGSRIIITTRDKSLLTNHQVDFTYQVKEMDHSEALQLFSWNAFKRDKPVDEYAELTERAVHYAGGLPLALMVVGSDLYGSDMIQWESALDKYKRIPNKNIQEILKISYDRLDDNEKDIFLDIACFFKGKHANYVIKILDKCGFFPDIGIQVLIDKSLITIEEYNNLGMHDLLQEMGREIVRQESPEEPGERSRLWFHEDVRHVLEENTKICHAPPCAKFVSANPPVPLSAAAVRLLRLSCSRHQLIRLFKTNLHPKFHSQTTFHAPSCAGEASGVFLFPAPRDPTRDVTATRESTRPAPVLTADVFPMDKNELPKTVTTILNGHNYVLWSQDMRSFLKGHRLWRYVTGEIQAPVRSKDEEDTKFTDRLEDWDCKNHQIITWFRHSTVPSIHQQFGRYENAKDVWDLLSRHYTTAGLSHEYQLWGLLVNMKQTPRQPINEFLSGMQSIWDQMEQSTHIVKDPADAQVPLPTLEFAMSQLLSHETRLRTLQPHHPDAVLATAARSSSSSSSRNGPKYCKYCHKQGHLLAECPTIQCRYCHKIGHIVYNCPTKPPKPGQSGILPRPVNPSVAAAAEDSPSDPSLSSIPVSELGPMVFTMVKQFLSSSDKVSSAVSGNTWYFDSACCNHMSPDSQLFSSIIPTTHAPLIQTANGSHLAASHTGSVSTSTLSLSDTYLIPNLTLNLISVGQLCELGFDLWFGSSGCRVQDPRTNQVLGTGRRVGRMFELTSLHLPSTSTPPPSHVAHTASVFPLSLWHLRLGTSQQNGRAERKHRHILDSVRAFLISASCPERFWGEAALTAVYTINRLPSSALQNVTPFERLYGTLASYSSFRVFGCAYFVLLQPHEHSKLEPRSRLCCFLGYGIEHKGYRCWDPISQRLRISRHVVFWEHTMFNSLSKFTTCSTPSFFINPSLPLFLISPADSSVSPLAPPLAMDPLLDQTPDLPLAAPPADSPASPQEPALPVDPITDQTPLLPLRRSDRVRAPPTHLRDYSCFSAVLSLHEPHTYREACTNPFWQQAMTEELQALEKTHTWDLVDLPHGKSVIGCKWVYKIKTKSDGSIERYKTRLVAKGYAQEYGIDYEETFAPVARITSVRSLLAIAAVHQWPLFQMDVKNAFLNGDLTEEVYMQAPPGYSDCPDKVCLLRRALMVLSKLLEPGLPSLAVLYISLASHLVLMIQHYLSADLIRLFLHQQFEMKDLGHLSYFLGLEVSSDSTGYYLSQAKYASDLLSRAGLTDTKVVSTPLEMNARLTPLDDTPLSDATLYRQLVGSLVYLTITRPDIAHAVHLVSQFLSAPHSTHYAAVIHILRYIKGTMFHGLHFSAHSTLDLCAYSDADWAGDPTDRRSTTGFSDTTSELLALRWLLEDMGLTHSSPTVIHCDNRSAIQIAHNDVFHERTKHIEIDCHLVRHHLSAGILRLLPVSSSDQTADIFTKTFPPGRFRDLVSKLKMASNLQNLTIMDFSNCEFLTEVPDLSKMPNLEELTLDNCTNLVEVHHSVGFLDKLKVLRFVECSNLRSFPRSLKLRSLVVLMLEDCSGLENFPEIECKMEGLEYIGLRNTPIKELPSSVEYLIGLKDVKFSKNAEDDIQSMPSIVSTKESEVSSNSDFFTTLDCFSTMEQLDLSGSSFVSLPSCMGGFLGLRCLKLDDCKQLQEILVLPPKMEEGHLEDHLFGIIFPGNKIPDWFCHHKENSTSDLCEIDNNEPPHLDGEIIGMALCAVIELKDGKVPVQIICSAEIISNGLPMYSDAKAFHLSGSDHVWLRYYVQEHNELKGDKLRVKFWCPTKSVWFKSCGAHLVRKYEEKQKDCLVLNEYTSLPQLQEYGDVNLDVHVPTKRGRSNDDDDDGNLESNLLVPHQKRYPSTMSFTVSDLNLG</sequence>
<dbReference type="Pfam" id="PF00931">
    <property type="entry name" value="NB-ARC"/>
    <property type="match status" value="1"/>
</dbReference>
<dbReference type="FunFam" id="1.10.8.430:FF:000002">
    <property type="entry name" value="Disease resistance protein (TIR-NBS-LRR class)"/>
    <property type="match status" value="1"/>
</dbReference>
<keyword evidence="4" id="KW-0645">Protease</keyword>
<dbReference type="GO" id="GO:0061809">
    <property type="term" value="F:NAD+ nucleosidase activity, cyclic ADP-ribose generating"/>
    <property type="evidence" value="ECO:0007669"/>
    <property type="project" value="UniProtKB-EC"/>
</dbReference>
<feature type="compositionally biased region" description="Polar residues" evidence="9">
    <location>
        <begin position="1"/>
        <end position="12"/>
    </location>
</feature>
<feature type="region of interest" description="Disordered" evidence="9">
    <location>
        <begin position="890"/>
        <end position="920"/>
    </location>
</feature>
<reference evidence="11" key="1">
    <citation type="submission" date="2018-02" db="EMBL/GenBank/DDBJ databases">
        <authorList>
            <person name="Cohen D.B."/>
            <person name="Kent A.D."/>
        </authorList>
    </citation>
    <scope>NUCLEOTIDE SEQUENCE</scope>
</reference>
<keyword evidence="7" id="KW-0520">NAD</keyword>
<dbReference type="InterPro" id="IPR002182">
    <property type="entry name" value="NB-ARC"/>
</dbReference>
<dbReference type="Pfam" id="PF25597">
    <property type="entry name" value="SH3_retrovirus"/>
    <property type="match status" value="1"/>
</dbReference>
<dbReference type="InterPro" id="IPR000157">
    <property type="entry name" value="TIR_dom"/>
</dbReference>
<keyword evidence="5" id="KW-0378">Hydrolase</keyword>
<dbReference type="InterPro" id="IPR054722">
    <property type="entry name" value="PolX-like_BBD"/>
</dbReference>
<dbReference type="PRINTS" id="PR00364">
    <property type="entry name" value="DISEASERSIST"/>
</dbReference>
<dbReference type="InterPro" id="IPR036390">
    <property type="entry name" value="WH_DNA-bd_sf"/>
</dbReference>
<evidence type="ECO:0000256" key="4">
    <source>
        <dbReference type="ARBA" id="ARBA00022750"/>
    </source>
</evidence>
<dbReference type="InterPro" id="IPR042197">
    <property type="entry name" value="Apaf_helical"/>
</dbReference>
<dbReference type="InterPro" id="IPR036875">
    <property type="entry name" value="Znf_CCHC_sf"/>
</dbReference>
<dbReference type="EMBL" id="OIVN01003122">
    <property type="protein sequence ID" value="SPD08955.1"/>
    <property type="molecule type" value="Genomic_DNA"/>
</dbReference>
<dbReference type="SUPFAM" id="SSF52058">
    <property type="entry name" value="L domain-like"/>
    <property type="match status" value="1"/>
</dbReference>
<dbReference type="Pfam" id="PF14223">
    <property type="entry name" value="Retrotran_gag_2"/>
    <property type="match status" value="1"/>
</dbReference>
<dbReference type="GO" id="GO:0004190">
    <property type="term" value="F:aspartic-type endopeptidase activity"/>
    <property type="evidence" value="ECO:0007669"/>
    <property type="project" value="UniProtKB-KW"/>
</dbReference>
<dbReference type="Gene3D" id="3.40.50.10140">
    <property type="entry name" value="Toll/interleukin-1 receptor homology (TIR) domain"/>
    <property type="match status" value="1"/>
</dbReference>
<keyword evidence="3" id="KW-0677">Repeat</keyword>
<evidence type="ECO:0000256" key="7">
    <source>
        <dbReference type="ARBA" id="ARBA00023027"/>
    </source>
</evidence>
<dbReference type="EC" id="3.2.2.6" evidence="1"/>
<evidence type="ECO:0000256" key="2">
    <source>
        <dbReference type="ARBA" id="ARBA00022614"/>
    </source>
</evidence>